<dbReference type="RefSeq" id="WP_242160514.1">
    <property type="nucleotide sequence ID" value="NZ_CP131914.1"/>
</dbReference>
<dbReference type="FunFam" id="1.10.10.60:FF:000141">
    <property type="entry name" value="TetR family transcriptional regulator"/>
    <property type="match status" value="1"/>
</dbReference>
<evidence type="ECO:0000256" key="2">
    <source>
        <dbReference type="ARBA" id="ARBA00023125"/>
    </source>
</evidence>
<dbReference type="PANTHER" id="PTHR30055:SF146">
    <property type="entry name" value="HTH-TYPE TRANSCRIPTIONAL DUAL REGULATOR CECR"/>
    <property type="match status" value="1"/>
</dbReference>
<dbReference type="Gene3D" id="1.10.10.60">
    <property type="entry name" value="Homeodomain-like"/>
    <property type="match status" value="1"/>
</dbReference>
<name>A0AAU8I510_9XANT</name>
<reference evidence="7 9" key="1">
    <citation type="journal article" date="2022" name="Curr. Microbiol.">
        <title>Xanthomonas indica sp. nov., a Novel Member of Non-Pathogenic Xanthomonas Community from Healthy Rice Seeds.</title>
        <authorList>
            <person name="Rana R."/>
            <person name="Madhavan V.N."/>
            <person name="Saroha T."/>
            <person name="Bansal K."/>
            <person name="Kaur A."/>
            <person name="Sonti R.V."/>
            <person name="Patel H.K."/>
            <person name="Patil P.B."/>
        </authorList>
    </citation>
    <scope>NUCLEOTIDE SEQUENCE [LARGE SCALE GENOMIC DNA]</scope>
    <source>
        <strain evidence="7 9">PPL560</strain>
    </source>
</reference>
<dbReference type="EMBL" id="CP131914">
    <property type="protein sequence ID" value="XCI80309.1"/>
    <property type="molecule type" value="Genomic_DNA"/>
</dbReference>
<gene>
    <name evidence="7" type="ORF">L3V74_14200</name>
    <name evidence="8" type="ORF">Q7W82_18965</name>
</gene>
<evidence type="ECO:0000256" key="5">
    <source>
        <dbReference type="SAM" id="MobiDB-lite"/>
    </source>
</evidence>
<evidence type="ECO:0000313" key="9">
    <source>
        <dbReference type="Proteomes" id="UP001430647"/>
    </source>
</evidence>
<dbReference type="GO" id="GO:0003700">
    <property type="term" value="F:DNA-binding transcription factor activity"/>
    <property type="evidence" value="ECO:0007669"/>
    <property type="project" value="TreeGrafter"/>
</dbReference>
<keyword evidence="2 4" id="KW-0238">DNA-binding</keyword>
<evidence type="ECO:0000256" key="3">
    <source>
        <dbReference type="ARBA" id="ARBA00023163"/>
    </source>
</evidence>
<evidence type="ECO:0000259" key="6">
    <source>
        <dbReference type="PROSITE" id="PS50977"/>
    </source>
</evidence>
<keyword evidence="9" id="KW-1185">Reference proteome</keyword>
<dbReference type="Pfam" id="PF00440">
    <property type="entry name" value="TetR_N"/>
    <property type="match status" value="1"/>
</dbReference>
<evidence type="ECO:0000313" key="8">
    <source>
        <dbReference type="EMBL" id="XCI80309.1"/>
    </source>
</evidence>
<sequence length="220" mass="23739">MVSKSPAASAKSSSRPAGPGRPKDMGKRAAILEAAREMFTELGFGGVSMDGIAARAGVSKLTVYSHYGDKETLFAEAVRAQCQALLPDDLFGHALKGPLRTQLLDIGLAFFAMISSEAAMATHRMMLTPGTGDDHVREMFWNAGPKRTQQDLARLLQAHVAAGELDIADLNLAASQFFCLVKGELYSLMMCGLCRDAGQDRIRAHVEASIDFFLRAYAAR</sequence>
<feature type="DNA-binding region" description="H-T-H motif" evidence="4">
    <location>
        <begin position="48"/>
        <end position="67"/>
    </location>
</feature>
<reference evidence="7" key="2">
    <citation type="submission" date="2022-01" db="EMBL/GenBank/DDBJ databases">
        <authorList>
            <person name="Rana R."/>
            <person name="Patil P.B."/>
        </authorList>
    </citation>
    <scope>NUCLEOTIDE SEQUENCE</scope>
    <source>
        <strain evidence="7">PPL560</strain>
    </source>
</reference>
<feature type="domain" description="HTH tetR-type" evidence="6">
    <location>
        <begin position="25"/>
        <end position="85"/>
    </location>
</feature>
<evidence type="ECO:0000256" key="1">
    <source>
        <dbReference type="ARBA" id="ARBA00023015"/>
    </source>
</evidence>
<organism evidence="8">
    <name type="scientific">Xanthomonas indica</name>
    <dbReference type="NCBI Taxonomy" id="2912242"/>
    <lineage>
        <taxon>Bacteria</taxon>
        <taxon>Pseudomonadati</taxon>
        <taxon>Pseudomonadota</taxon>
        <taxon>Gammaproteobacteria</taxon>
        <taxon>Lysobacterales</taxon>
        <taxon>Lysobacteraceae</taxon>
        <taxon>Xanthomonas</taxon>
    </lineage>
</organism>
<accession>A0AAU8I510</accession>
<dbReference type="KEGG" id="xin:Q7W82_18965"/>
<protein>
    <submittedName>
        <fullName evidence="8">TetR/AcrR family transcriptional regulator</fullName>
    </submittedName>
</protein>
<dbReference type="SUPFAM" id="SSF46689">
    <property type="entry name" value="Homeodomain-like"/>
    <property type="match status" value="1"/>
</dbReference>
<dbReference type="InterPro" id="IPR009057">
    <property type="entry name" value="Homeodomain-like_sf"/>
</dbReference>
<evidence type="ECO:0000256" key="4">
    <source>
        <dbReference type="PROSITE-ProRule" id="PRU00335"/>
    </source>
</evidence>
<feature type="region of interest" description="Disordered" evidence="5">
    <location>
        <begin position="1"/>
        <end position="25"/>
    </location>
</feature>
<dbReference type="PANTHER" id="PTHR30055">
    <property type="entry name" value="HTH-TYPE TRANSCRIPTIONAL REGULATOR RUTR"/>
    <property type="match status" value="1"/>
</dbReference>
<keyword evidence="1" id="KW-0805">Transcription regulation</keyword>
<dbReference type="Pfam" id="PF14246">
    <property type="entry name" value="TetR_C_7"/>
    <property type="match status" value="1"/>
</dbReference>
<dbReference type="EMBL" id="JAKJPQ010000012">
    <property type="protein sequence ID" value="MCI2262689.1"/>
    <property type="molecule type" value="Genomic_DNA"/>
</dbReference>
<dbReference type="AlphaFoldDB" id="A0AAU8I510"/>
<proteinExistence type="predicted"/>
<dbReference type="Gene3D" id="1.10.357.10">
    <property type="entry name" value="Tetracycline Repressor, domain 2"/>
    <property type="match status" value="1"/>
</dbReference>
<dbReference type="InterPro" id="IPR001647">
    <property type="entry name" value="HTH_TetR"/>
</dbReference>
<dbReference type="PRINTS" id="PR00455">
    <property type="entry name" value="HTHTETR"/>
</dbReference>
<feature type="compositionally biased region" description="Low complexity" evidence="5">
    <location>
        <begin position="1"/>
        <end position="17"/>
    </location>
</feature>
<dbReference type="PROSITE" id="PS50977">
    <property type="entry name" value="HTH_TETR_2"/>
    <property type="match status" value="1"/>
</dbReference>
<dbReference type="GO" id="GO:0000976">
    <property type="term" value="F:transcription cis-regulatory region binding"/>
    <property type="evidence" value="ECO:0007669"/>
    <property type="project" value="TreeGrafter"/>
</dbReference>
<keyword evidence="3" id="KW-0804">Transcription</keyword>
<dbReference type="InterPro" id="IPR036271">
    <property type="entry name" value="Tet_transcr_reg_TetR-rel_C_sf"/>
</dbReference>
<evidence type="ECO:0000313" key="7">
    <source>
        <dbReference type="EMBL" id="MCI2262689.1"/>
    </source>
</evidence>
<reference evidence="8" key="3">
    <citation type="submission" date="2023-08" db="EMBL/GenBank/DDBJ databases">
        <title>Complete genome sequence of Xanthomonas indica.</title>
        <authorList>
            <person name="Patil P.B."/>
            <person name="Rana R."/>
        </authorList>
    </citation>
    <scope>NUCLEOTIDE SEQUENCE</scope>
    <source>
        <strain evidence="8">PPL560</strain>
    </source>
</reference>
<dbReference type="SUPFAM" id="SSF48498">
    <property type="entry name" value="Tetracyclin repressor-like, C-terminal domain"/>
    <property type="match status" value="1"/>
</dbReference>
<dbReference type="Proteomes" id="UP001430647">
    <property type="component" value="Unassembled WGS sequence"/>
</dbReference>
<dbReference type="InterPro" id="IPR050109">
    <property type="entry name" value="HTH-type_TetR-like_transc_reg"/>
</dbReference>
<dbReference type="InterPro" id="IPR039536">
    <property type="entry name" value="TetR_C_Proteobacteria"/>
</dbReference>